<evidence type="ECO:0000313" key="2">
    <source>
        <dbReference type="EMBL" id="PNU19512.1"/>
    </source>
</evidence>
<dbReference type="Proteomes" id="UP000236340">
    <property type="component" value="Unassembled WGS sequence"/>
</dbReference>
<evidence type="ECO:0000313" key="3">
    <source>
        <dbReference type="Proteomes" id="UP000236340"/>
    </source>
</evidence>
<reference evidence="2 3" key="1">
    <citation type="journal article" date="2018" name="Genome Announc.">
        <title>Genome Sequence of Geothermobacter sp. HR-1 Iron Reducer from the Loihi Seamount.</title>
        <authorList>
            <person name="Smith H."/>
            <person name="Abuyen K."/>
            <person name="Tremblay J."/>
            <person name="Savalia P."/>
            <person name="Perez-Rodriguez I."/>
            <person name="Emerson D."/>
            <person name="Tully B."/>
            <person name="Amend J."/>
        </authorList>
    </citation>
    <scope>NUCLEOTIDE SEQUENCE [LARGE SCALE GENOMIC DNA]</scope>
    <source>
        <strain evidence="2 3">HR-1</strain>
    </source>
</reference>
<accession>A0A2K2H872</accession>
<evidence type="ECO:0000256" key="1">
    <source>
        <dbReference type="SAM" id="MobiDB-lite"/>
    </source>
</evidence>
<protein>
    <submittedName>
        <fullName evidence="2">Uncharacterized protein</fullName>
    </submittedName>
</protein>
<dbReference type="AlphaFoldDB" id="A0A2K2H872"/>
<gene>
    <name evidence="2" type="ORF">C2E25_12280</name>
</gene>
<comment type="caution">
    <text evidence="2">The sequence shown here is derived from an EMBL/GenBank/DDBJ whole genome shotgun (WGS) entry which is preliminary data.</text>
</comment>
<feature type="region of interest" description="Disordered" evidence="1">
    <location>
        <begin position="1"/>
        <end position="24"/>
    </location>
</feature>
<dbReference type="EMBL" id="PPFX01000029">
    <property type="protein sequence ID" value="PNU19512.1"/>
    <property type="molecule type" value="Genomic_DNA"/>
</dbReference>
<feature type="compositionally biased region" description="Basic and acidic residues" evidence="1">
    <location>
        <begin position="7"/>
        <end position="19"/>
    </location>
</feature>
<proteinExistence type="predicted"/>
<name>A0A2K2H872_9BACT</name>
<sequence length="72" mass="8510">MLQQIRFKREETNGKEGKRIPHHARGGLAKDVFRVWVGQPVRVRPRRPRIGLSPATADNHHCIDFWDIEWNK</sequence>
<organism evidence="2 3">
    <name type="scientific">Geothermobacter hydrogeniphilus</name>
    <dbReference type="NCBI Taxonomy" id="1969733"/>
    <lineage>
        <taxon>Bacteria</taxon>
        <taxon>Pseudomonadati</taxon>
        <taxon>Thermodesulfobacteriota</taxon>
        <taxon>Desulfuromonadia</taxon>
        <taxon>Desulfuromonadales</taxon>
        <taxon>Geothermobacteraceae</taxon>
        <taxon>Geothermobacter</taxon>
    </lineage>
</organism>